<dbReference type="Proteomes" id="UP001139410">
    <property type="component" value="Unassembled WGS sequence"/>
</dbReference>
<dbReference type="RefSeq" id="WP_235068543.1">
    <property type="nucleotide sequence ID" value="NZ_JAKFGM010000003.1"/>
</dbReference>
<keyword evidence="2" id="KW-1133">Transmembrane helix</keyword>
<feature type="transmembrane region" description="Helical" evidence="2">
    <location>
        <begin position="12"/>
        <end position="30"/>
    </location>
</feature>
<feature type="region of interest" description="Disordered" evidence="1">
    <location>
        <begin position="104"/>
        <end position="198"/>
    </location>
</feature>
<name>A0A9X1QLD7_9SPHN</name>
<feature type="compositionally biased region" description="Basic and acidic residues" evidence="1">
    <location>
        <begin position="133"/>
        <end position="146"/>
    </location>
</feature>
<proteinExistence type="predicted"/>
<comment type="caution">
    <text evidence="3">The sequence shown here is derived from an EMBL/GenBank/DDBJ whole genome shotgun (WGS) entry which is preliminary data.</text>
</comment>
<dbReference type="EMBL" id="JAKFGM010000003">
    <property type="protein sequence ID" value="MCF2515836.1"/>
    <property type="molecule type" value="Genomic_DNA"/>
</dbReference>
<keyword evidence="2" id="KW-0812">Transmembrane</keyword>
<reference evidence="3" key="1">
    <citation type="submission" date="2022-01" db="EMBL/GenBank/DDBJ databases">
        <authorList>
            <person name="Jo J.-H."/>
            <person name="Im W.-T."/>
        </authorList>
    </citation>
    <scope>NUCLEOTIDE SEQUENCE</scope>
    <source>
        <strain evidence="3">G124</strain>
    </source>
</reference>
<dbReference type="PROSITE" id="PS51257">
    <property type="entry name" value="PROKAR_LIPOPROTEIN"/>
    <property type="match status" value="1"/>
</dbReference>
<feature type="transmembrane region" description="Helical" evidence="2">
    <location>
        <begin position="36"/>
        <end position="53"/>
    </location>
</feature>
<protein>
    <submittedName>
        <fullName evidence="3">Uncharacterized protein</fullName>
    </submittedName>
</protein>
<keyword evidence="2" id="KW-0472">Membrane</keyword>
<evidence type="ECO:0000313" key="3">
    <source>
        <dbReference type="EMBL" id="MCF2515836.1"/>
    </source>
</evidence>
<accession>A0A9X1QLD7</accession>
<sequence>MRDFHQSRGRILFEVFCAFAVAASCAGAWMQTGASALLPVALVALLYGVVHAFDLARRNPAGAADPQRIDFATDQHGCLLAAPDSGVPLAAADQLATTDMAVEEVKPAKPATPSESKGRRAKAPRKSGGRSASEPKETKATERAPLEEAEVAVPVDIEKADVDLPLPPEEDSHVPLAPLFEPEPFARQQRTVFGRKAG</sequence>
<evidence type="ECO:0000256" key="1">
    <source>
        <dbReference type="SAM" id="MobiDB-lite"/>
    </source>
</evidence>
<evidence type="ECO:0000256" key="2">
    <source>
        <dbReference type="SAM" id="Phobius"/>
    </source>
</evidence>
<feature type="compositionally biased region" description="Basic residues" evidence="1">
    <location>
        <begin position="119"/>
        <end position="128"/>
    </location>
</feature>
<organism evidence="3 4">
    <name type="scientific">Sphingomonas cremea</name>
    <dbReference type="NCBI Taxonomy" id="2904799"/>
    <lineage>
        <taxon>Bacteria</taxon>
        <taxon>Pseudomonadati</taxon>
        <taxon>Pseudomonadota</taxon>
        <taxon>Alphaproteobacteria</taxon>
        <taxon>Sphingomonadales</taxon>
        <taxon>Sphingomonadaceae</taxon>
        <taxon>Sphingomonas</taxon>
    </lineage>
</organism>
<dbReference type="AlphaFoldDB" id="A0A9X1QLD7"/>
<keyword evidence="4" id="KW-1185">Reference proteome</keyword>
<evidence type="ECO:0000313" key="4">
    <source>
        <dbReference type="Proteomes" id="UP001139410"/>
    </source>
</evidence>
<gene>
    <name evidence="3" type="ORF">LVY65_12295</name>
</gene>